<gene>
    <name evidence="1" type="ORF">AKJ51_01585</name>
</gene>
<evidence type="ECO:0000313" key="2">
    <source>
        <dbReference type="Proteomes" id="UP000070263"/>
    </source>
</evidence>
<dbReference type="Pfam" id="PF13385">
    <property type="entry name" value="Laminin_G_3"/>
    <property type="match status" value="1"/>
</dbReference>
<dbReference type="InterPro" id="IPR013320">
    <property type="entry name" value="ConA-like_dom_sf"/>
</dbReference>
<proteinExistence type="predicted"/>
<reference evidence="1 2" key="1">
    <citation type="journal article" date="2016" name="Sci. Rep.">
        <title>Metabolic traits of an uncultured archaeal lineage -MSBL1- from brine pools of the Red Sea.</title>
        <authorList>
            <person name="Mwirichia R."/>
            <person name="Alam I."/>
            <person name="Rashid M."/>
            <person name="Vinu M."/>
            <person name="Ba-Alawi W."/>
            <person name="Anthony Kamau A."/>
            <person name="Kamanda Ngugi D."/>
            <person name="Goker M."/>
            <person name="Klenk H.P."/>
            <person name="Bajic V."/>
            <person name="Stingl U."/>
        </authorList>
    </citation>
    <scope>NUCLEOTIDE SEQUENCE [LARGE SCALE GENOMIC DNA]</scope>
    <source>
        <strain evidence="1">SCGC-AAA382A20</strain>
    </source>
</reference>
<dbReference type="AlphaFoldDB" id="A0A133VLP3"/>
<name>A0A133VLP3_9EURY</name>
<comment type="caution">
    <text evidence="1">The sequence shown here is derived from an EMBL/GenBank/DDBJ whole genome shotgun (WGS) entry which is preliminary data.</text>
</comment>
<evidence type="ECO:0000313" key="1">
    <source>
        <dbReference type="EMBL" id="KXB07343.1"/>
    </source>
</evidence>
<dbReference type="EMBL" id="LHYE01000010">
    <property type="protein sequence ID" value="KXB07343.1"/>
    <property type="molecule type" value="Genomic_DNA"/>
</dbReference>
<accession>A0A133VLP3</accession>
<dbReference type="Gene3D" id="2.60.120.200">
    <property type="match status" value="1"/>
</dbReference>
<sequence>MNYKRIRIILSIIFVVFFISIPLSSAERYKQIEITLNYSNENPNLKEEINISNRSSEDYSNYNLTWQPFTLPHKSNLVSEWHFDEEDKNVTAYDSVGLNNGDYPDDCNASANGVEGTGVEFTHNYPVEVNNFDFPPSQSEFTFSGWWKPSSPFYASNEYYIFQLSSNAYLKYNDADNFFEFGIEDDNGNWHRVGGSYLISSNDWYHILVTVQVGSIAKIYVNGIGQGYGTHGYNPTLTLETNYTFSSNTMEFGHFTYGDTIDEYSIYNAYFTTEDADNLLNSPKGSVSCALMPPTKLKTSSPSSPSDTQSAVQFATFSHKDTMEGSSIQNLTTSQ</sequence>
<dbReference type="Proteomes" id="UP000070263">
    <property type="component" value="Unassembled WGS sequence"/>
</dbReference>
<organism evidence="1 2">
    <name type="scientific">candidate division MSBL1 archaeon SCGC-AAA382A20</name>
    <dbReference type="NCBI Taxonomy" id="1698280"/>
    <lineage>
        <taxon>Archaea</taxon>
        <taxon>Methanobacteriati</taxon>
        <taxon>Methanobacteriota</taxon>
        <taxon>candidate division MSBL1</taxon>
    </lineage>
</organism>
<dbReference type="SUPFAM" id="SSF49899">
    <property type="entry name" value="Concanavalin A-like lectins/glucanases"/>
    <property type="match status" value="1"/>
</dbReference>
<evidence type="ECO:0008006" key="3">
    <source>
        <dbReference type="Google" id="ProtNLM"/>
    </source>
</evidence>
<keyword evidence="2" id="KW-1185">Reference proteome</keyword>
<protein>
    <recommendedName>
        <fullName evidence="3">LamG-like jellyroll fold domain-containing protein</fullName>
    </recommendedName>
</protein>